<comment type="caution">
    <text evidence="2">The sequence shown here is derived from an EMBL/GenBank/DDBJ whole genome shotgun (WGS) entry which is preliminary data.</text>
</comment>
<dbReference type="OrthoDB" id="2468251at2"/>
<dbReference type="CDD" id="cd07043">
    <property type="entry name" value="STAS_anti-anti-sigma_factors"/>
    <property type="match status" value="1"/>
</dbReference>
<protein>
    <submittedName>
        <fullName evidence="2">Anti-anti-sigma factor</fullName>
    </submittedName>
</protein>
<dbReference type="Pfam" id="PF01740">
    <property type="entry name" value="STAS"/>
    <property type="match status" value="1"/>
</dbReference>
<evidence type="ECO:0000313" key="3">
    <source>
        <dbReference type="Proteomes" id="UP000019270"/>
    </source>
</evidence>
<dbReference type="InterPro" id="IPR036513">
    <property type="entry name" value="STAS_dom_sf"/>
</dbReference>
<dbReference type="PATRIC" id="fig|1307436.3.peg.1788"/>
<organism evidence="2 3">
    <name type="scientific">Cytobacillus firmus DS1</name>
    <dbReference type="NCBI Taxonomy" id="1307436"/>
    <lineage>
        <taxon>Bacteria</taxon>
        <taxon>Bacillati</taxon>
        <taxon>Bacillota</taxon>
        <taxon>Bacilli</taxon>
        <taxon>Bacillales</taxon>
        <taxon>Bacillaceae</taxon>
        <taxon>Cytobacillus</taxon>
    </lineage>
</organism>
<dbReference type="RefSeq" id="WP_035329248.1">
    <property type="nucleotide sequence ID" value="NZ_APVL01000005.1"/>
</dbReference>
<dbReference type="AlphaFoldDB" id="W7KVS6"/>
<dbReference type="Gene3D" id="3.30.750.24">
    <property type="entry name" value="STAS domain"/>
    <property type="match status" value="1"/>
</dbReference>
<proteinExistence type="predicted"/>
<dbReference type="SUPFAM" id="SSF52091">
    <property type="entry name" value="SpoIIaa-like"/>
    <property type="match status" value="1"/>
</dbReference>
<evidence type="ECO:0000313" key="2">
    <source>
        <dbReference type="EMBL" id="EWG11560.1"/>
    </source>
</evidence>
<dbReference type="Proteomes" id="UP000019270">
    <property type="component" value="Unassembled WGS sequence"/>
</dbReference>
<evidence type="ECO:0000259" key="1">
    <source>
        <dbReference type="PROSITE" id="PS50801"/>
    </source>
</evidence>
<feature type="domain" description="STAS" evidence="1">
    <location>
        <begin position="19"/>
        <end position="103"/>
    </location>
</feature>
<reference evidence="3" key="1">
    <citation type="submission" date="2013-03" db="EMBL/GenBank/DDBJ databases">
        <title>Draft genome sequence of Bacillus firmus DS1.</title>
        <authorList>
            <person name="Peng D."/>
            <person name="Zhu L."/>
            <person name="Sun M."/>
        </authorList>
    </citation>
    <scope>NUCLEOTIDE SEQUENCE [LARGE SCALE GENOMIC DNA]</scope>
    <source>
        <strain evidence="3">DS1</strain>
    </source>
</reference>
<dbReference type="EMBL" id="APVL01000005">
    <property type="protein sequence ID" value="EWG11560.1"/>
    <property type="molecule type" value="Genomic_DNA"/>
</dbReference>
<sequence length="103" mass="11718">MSIKMSDEQIGVNHTTVFVEGELDIFTIETLIEKIDRLSVTRCNVNLDGVTFIDSSGIGLLIRKVMDWKEEGRILTISDMQPVVYEVMEEMGAFIILEEVYSQ</sequence>
<name>W7KVS6_CYTFI</name>
<accession>W7KVS6</accession>
<dbReference type="PROSITE" id="PS50801">
    <property type="entry name" value="STAS"/>
    <property type="match status" value="1"/>
</dbReference>
<gene>
    <name evidence="2" type="ORF">PBF_08408</name>
</gene>
<dbReference type="eggNOG" id="COG1366">
    <property type="taxonomic scope" value="Bacteria"/>
</dbReference>
<reference evidence="2 3" key="2">
    <citation type="journal article" date="2016" name="Sci. Rep.">
        <title>A novel serine protease, Sep1, from Bacillus firmus DS-1 has nematicidal activity and degrades multiple intestinal-associated nematode proteins.</title>
        <authorList>
            <person name="Geng C."/>
            <person name="Nie X."/>
            <person name="Tang Z."/>
            <person name="Zhang Y."/>
            <person name="Lin J."/>
            <person name="Sun M."/>
            <person name="Peng D."/>
        </authorList>
    </citation>
    <scope>NUCLEOTIDE SEQUENCE [LARGE SCALE GENOMIC DNA]</scope>
    <source>
        <strain evidence="2 3">DS1</strain>
    </source>
</reference>
<dbReference type="InterPro" id="IPR002645">
    <property type="entry name" value="STAS_dom"/>
</dbReference>